<dbReference type="InterPro" id="IPR000648">
    <property type="entry name" value="Oxysterol-bd"/>
</dbReference>
<protein>
    <submittedName>
        <fullName evidence="3">Oxysterol-binding protein, putative</fullName>
    </submittedName>
</protein>
<accession>A0A0A1U8X7</accession>
<dbReference type="GO" id="GO:0005829">
    <property type="term" value="C:cytosol"/>
    <property type="evidence" value="ECO:0007669"/>
    <property type="project" value="TreeGrafter"/>
</dbReference>
<keyword evidence="2" id="KW-1133">Transmembrane helix</keyword>
<dbReference type="Gene3D" id="3.30.70.3490">
    <property type="match status" value="1"/>
</dbReference>
<evidence type="ECO:0000256" key="2">
    <source>
        <dbReference type="SAM" id="Phobius"/>
    </source>
</evidence>
<dbReference type="GO" id="GO:0032934">
    <property type="term" value="F:sterol binding"/>
    <property type="evidence" value="ECO:0007669"/>
    <property type="project" value="TreeGrafter"/>
</dbReference>
<dbReference type="KEGG" id="eiv:EIN_152990"/>
<dbReference type="InterPro" id="IPR037239">
    <property type="entry name" value="OSBP_sf"/>
</dbReference>
<evidence type="ECO:0000313" key="4">
    <source>
        <dbReference type="Proteomes" id="UP000014680"/>
    </source>
</evidence>
<dbReference type="Proteomes" id="UP000014680">
    <property type="component" value="Unassembled WGS sequence"/>
</dbReference>
<dbReference type="VEuPathDB" id="AmoebaDB:EIN_152990"/>
<dbReference type="PANTHER" id="PTHR10972:SF102">
    <property type="entry name" value="OXYSTEROL-BINDING PROTEIN"/>
    <property type="match status" value="1"/>
</dbReference>
<dbReference type="PANTHER" id="PTHR10972">
    <property type="entry name" value="OXYSTEROL-BINDING PROTEIN-RELATED"/>
    <property type="match status" value="1"/>
</dbReference>
<keyword evidence="2" id="KW-0472">Membrane</keyword>
<dbReference type="GeneID" id="14890438"/>
<name>A0A0A1U8X7_ENTIV</name>
<gene>
    <name evidence="3" type="ORF">EIN_152990</name>
</gene>
<dbReference type="AlphaFoldDB" id="A0A0A1U8X7"/>
<dbReference type="OrthoDB" id="14833at2759"/>
<organism evidence="3 4">
    <name type="scientific">Entamoeba invadens IP1</name>
    <dbReference type="NCBI Taxonomy" id="370355"/>
    <lineage>
        <taxon>Eukaryota</taxon>
        <taxon>Amoebozoa</taxon>
        <taxon>Evosea</taxon>
        <taxon>Archamoebae</taxon>
        <taxon>Mastigamoebida</taxon>
        <taxon>Entamoebidae</taxon>
        <taxon>Entamoeba</taxon>
    </lineage>
</organism>
<dbReference type="EMBL" id="KB206474">
    <property type="protein sequence ID" value="ELP91302.1"/>
    <property type="molecule type" value="Genomic_DNA"/>
</dbReference>
<dbReference type="GO" id="GO:0016020">
    <property type="term" value="C:membrane"/>
    <property type="evidence" value="ECO:0007669"/>
    <property type="project" value="TreeGrafter"/>
</dbReference>
<dbReference type="RefSeq" id="XP_004258073.1">
    <property type="nucleotide sequence ID" value="XM_004258025.1"/>
</dbReference>
<dbReference type="Pfam" id="PF01237">
    <property type="entry name" value="Oxysterol_BP"/>
    <property type="match status" value="1"/>
</dbReference>
<evidence type="ECO:0000256" key="1">
    <source>
        <dbReference type="ARBA" id="ARBA00008842"/>
    </source>
</evidence>
<feature type="transmembrane region" description="Helical" evidence="2">
    <location>
        <begin position="176"/>
        <end position="197"/>
    </location>
</feature>
<dbReference type="Gene3D" id="1.10.287.2720">
    <property type="match status" value="1"/>
</dbReference>
<keyword evidence="2" id="KW-0812">Transmembrane</keyword>
<keyword evidence="4" id="KW-1185">Reference proteome</keyword>
<reference evidence="3 4" key="1">
    <citation type="submission" date="2012-10" db="EMBL/GenBank/DDBJ databases">
        <authorList>
            <person name="Zafar N."/>
            <person name="Inman J."/>
            <person name="Hall N."/>
            <person name="Lorenzi H."/>
            <person name="Caler E."/>
        </authorList>
    </citation>
    <scope>NUCLEOTIDE SEQUENCE [LARGE SCALE GENOMIC DNA]</scope>
    <source>
        <strain evidence="3 4">IP1</strain>
    </source>
</reference>
<comment type="similarity">
    <text evidence="1">Belongs to the OSBP family.</text>
</comment>
<evidence type="ECO:0000313" key="3">
    <source>
        <dbReference type="EMBL" id="ELP91302.1"/>
    </source>
</evidence>
<dbReference type="Gene3D" id="2.40.160.120">
    <property type="match status" value="1"/>
</dbReference>
<dbReference type="SUPFAM" id="SSF144000">
    <property type="entry name" value="Oxysterol-binding protein-like"/>
    <property type="match status" value="1"/>
</dbReference>
<dbReference type="OMA" id="RYDYPNG"/>
<proteinExistence type="inferred from homology"/>
<sequence>MSQPTLSDAQKAILGKFSGYETHHEITQQYEDTPYKKVTTEPPAKDLWNNNIIWEFAKGLSPGMDLTKIPFPVCITQARSFLQNFTDYFEHWNLISKAANEDDPYKRMKLVTQWYLSGFAHAMKVVRKPYNPILGEVFRCMWQNENTGSKTHYIAEQVSHHPPISSFYVTNREDGWVGYGTVTFSVSFYGVSAWAYLNGNHKIKLLKYDEEYTWCFPPTKASGFFVGPFIMEMGGVVTIKNNKNDYWANLDFKTSSMFSSANLYKVEGKIMQKDTIVDTLQGQYFEKIFIGKEIFLDAKVPPETPTRYEVPEDKLWGKESQYVWKDLTAAVVKGDGQDASDKKWEVEEWQRLERQENERKQVVFKPRFFEKVNDTEYHYIYANEAPFSKGEEESFEMAGMIMSRRKK</sequence>